<evidence type="ECO:0000313" key="2">
    <source>
        <dbReference type="EMBL" id="MDC8014372.1"/>
    </source>
</evidence>
<evidence type="ECO:0000256" key="1">
    <source>
        <dbReference type="SAM" id="SignalP"/>
    </source>
</evidence>
<organism evidence="2 3">
    <name type="scientific">Tahibacter soli</name>
    <dbReference type="NCBI Taxonomy" id="2983605"/>
    <lineage>
        <taxon>Bacteria</taxon>
        <taxon>Pseudomonadati</taxon>
        <taxon>Pseudomonadota</taxon>
        <taxon>Gammaproteobacteria</taxon>
        <taxon>Lysobacterales</taxon>
        <taxon>Rhodanobacteraceae</taxon>
        <taxon>Tahibacter</taxon>
    </lineage>
</organism>
<proteinExistence type="predicted"/>
<name>A0A9X3YMH3_9GAMM</name>
<keyword evidence="3" id="KW-1185">Reference proteome</keyword>
<feature type="chain" id="PRO_5040980206" evidence="1">
    <location>
        <begin position="23"/>
        <end position="347"/>
    </location>
</feature>
<sequence length="347" mass="37765">MKSATLWSLLFGAGLWSGASEAVTLRSLACNGCSPLQEEQKALASVNRGYLFVYNVANKRIRKFEVVLMASDKTADPADAKARAGATRVAATDEPAAEAESTLGTVTRELWEYAVDAPVKRIFDNIVSVENRVPGVLSGQRALEVPIRNIGLTPGDLGPRPHDPRDIAWYSSGPRGAPYNDFMDRVRDQLSDPAATERISDELADAVHGIQGQTRGVSVAVGTDSIGVDISWERIAPQLELKLCDDNGSCVTLIVKKEGNYVQVTYEGVTDKHNVSLPTREQARGMDLEWRASGREGANAYANWLRTRRLGTVEYMGSSQTGCQTGYILSCVRIEGTTMLACQLHCR</sequence>
<accession>A0A9X3YMH3</accession>
<dbReference type="RefSeq" id="WP_263542007.1">
    <property type="nucleotide sequence ID" value="NZ_JAOVZO020000018.1"/>
</dbReference>
<evidence type="ECO:0000313" key="3">
    <source>
        <dbReference type="Proteomes" id="UP001139971"/>
    </source>
</evidence>
<protein>
    <submittedName>
        <fullName evidence="2">Uncharacterized protein</fullName>
    </submittedName>
</protein>
<gene>
    <name evidence="2" type="ORF">OD750_017635</name>
</gene>
<reference evidence="2" key="1">
    <citation type="submission" date="2023-02" db="EMBL/GenBank/DDBJ databases">
        <title>Tahibacter soli sp. nov. isolated from soil.</title>
        <authorList>
            <person name="Baek J.H."/>
            <person name="Lee J.K."/>
            <person name="Choi D.G."/>
            <person name="Jeon C.O."/>
        </authorList>
    </citation>
    <scope>NUCLEOTIDE SEQUENCE</scope>
    <source>
        <strain evidence="2">BL</strain>
    </source>
</reference>
<dbReference type="Proteomes" id="UP001139971">
    <property type="component" value="Unassembled WGS sequence"/>
</dbReference>
<dbReference type="AlphaFoldDB" id="A0A9X3YMH3"/>
<comment type="caution">
    <text evidence="2">The sequence shown here is derived from an EMBL/GenBank/DDBJ whole genome shotgun (WGS) entry which is preliminary data.</text>
</comment>
<dbReference type="EMBL" id="JAOVZO020000018">
    <property type="protein sequence ID" value="MDC8014372.1"/>
    <property type="molecule type" value="Genomic_DNA"/>
</dbReference>
<feature type="signal peptide" evidence="1">
    <location>
        <begin position="1"/>
        <end position="22"/>
    </location>
</feature>
<keyword evidence="1" id="KW-0732">Signal</keyword>